<dbReference type="Proteomes" id="UP000178849">
    <property type="component" value="Unassembled WGS sequence"/>
</dbReference>
<dbReference type="SUPFAM" id="SSF47413">
    <property type="entry name" value="lambda repressor-like DNA-binding domains"/>
    <property type="match status" value="1"/>
</dbReference>
<feature type="domain" description="HTH cro/C1-type" evidence="2">
    <location>
        <begin position="34"/>
        <end position="88"/>
    </location>
</feature>
<reference evidence="3 4" key="1">
    <citation type="journal article" date="2016" name="Nat. Commun.">
        <title>Thousands of microbial genomes shed light on interconnected biogeochemical processes in an aquifer system.</title>
        <authorList>
            <person name="Anantharaman K."/>
            <person name="Brown C.T."/>
            <person name="Hug L.A."/>
            <person name="Sharon I."/>
            <person name="Castelle C.J."/>
            <person name="Probst A.J."/>
            <person name="Thomas B.C."/>
            <person name="Singh A."/>
            <person name="Wilkins M.J."/>
            <person name="Karaoz U."/>
            <person name="Brodie E.L."/>
            <person name="Williams K.H."/>
            <person name="Hubbard S.S."/>
            <person name="Banfield J.F."/>
        </authorList>
    </citation>
    <scope>NUCLEOTIDE SEQUENCE [LARGE SCALE GENOMIC DNA]</scope>
</reference>
<dbReference type="STRING" id="1798550.A2927_01145"/>
<dbReference type="Gene3D" id="1.10.260.40">
    <property type="entry name" value="lambda repressor-like DNA-binding domains"/>
    <property type="match status" value="1"/>
</dbReference>
<protein>
    <submittedName>
        <fullName evidence="3">Transcriptional regulator</fullName>
    </submittedName>
</protein>
<dbReference type="InterPro" id="IPR010982">
    <property type="entry name" value="Lambda_DNA-bd_dom_sf"/>
</dbReference>
<dbReference type="PROSITE" id="PS50943">
    <property type="entry name" value="HTH_CROC1"/>
    <property type="match status" value="1"/>
</dbReference>
<dbReference type="InterPro" id="IPR001387">
    <property type="entry name" value="Cro/C1-type_HTH"/>
</dbReference>
<dbReference type="PANTHER" id="PTHR46558">
    <property type="entry name" value="TRACRIPTIONAL REGULATORY PROTEIN-RELATED-RELATED"/>
    <property type="match status" value="1"/>
</dbReference>
<dbReference type="CDD" id="cd00093">
    <property type="entry name" value="HTH_XRE"/>
    <property type="match status" value="1"/>
</dbReference>
<name>A0A1G2BKY9_9BACT</name>
<dbReference type="Pfam" id="PF01381">
    <property type="entry name" value="HTH_3"/>
    <property type="match status" value="1"/>
</dbReference>
<dbReference type="PANTHER" id="PTHR46558:SF3">
    <property type="entry name" value="TRANSCRIPTIONAL REGULATOR"/>
    <property type="match status" value="1"/>
</dbReference>
<dbReference type="SMART" id="SM00530">
    <property type="entry name" value="HTH_XRE"/>
    <property type="match status" value="1"/>
</dbReference>
<dbReference type="EMBL" id="MHKL01000006">
    <property type="protein sequence ID" value="OGY89831.1"/>
    <property type="molecule type" value="Genomic_DNA"/>
</dbReference>
<sequence length="90" mass="10051">MESYKNFKNKLLKNRKIKKAYDELGPEFAVIRMIIARRLASGLTQAQLAEKLGTKQSAISRLEQGSYNPSLALLVKLSKALDAKLEISIS</sequence>
<evidence type="ECO:0000256" key="1">
    <source>
        <dbReference type="ARBA" id="ARBA00023125"/>
    </source>
</evidence>
<evidence type="ECO:0000313" key="3">
    <source>
        <dbReference type="EMBL" id="OGY89831.1"/>
    </source>
</evidence>
<gene>
    <name evidence="3" type="ORF">A2927_01145</name>
</gene>
<comment type="caution">
    <text evidence="3">The sequence shown here is derived from an EMBL/GenBank/DDBJ whole genome shotgun (WGS) entry which is preliminary data.</text>
</comment>
<accession>A0A1G2BKY9</accession>
<dbReference type="AlphaFoldDB" id="A0A1G2BKY9"/>
<evidence type="ECO:0000259" key="2">
    <source>
        <dbReference type="PROSITE" id="PS50943"/>
    </source>
</evidence>
<dbReference type="GO" id="GO:0003677">
    <property type="term" value="F:DNA binding"/>
    <property type="evidence" value="ECO:0007669"/>
    <property type="project" value="UniProtKB-KW"/>
</dbReference>
<organism evidence="3 4">
    <name type="scientific">Candidatus Komeilibacteria bacterium RIFCSPLOWO2_01_FULL_45_10</name>
    <dbReference type="NCBI Taxonomy" id="1798550"/>
    <lineage>
        <taxon>Bacteria</taxon>
        <taxon>Candidatus Komeiliibacteriota</taxon>
    </lineage>
</organism>
<proteinExistence type="predicted"/>
<keyword evidence="1" id="KW-0238">DNA-binding</keyword>
<evidence type="ECO:0000313" key="4">
    <source>
        <dbReference type="Proteomes" id="UP000178849"/>
    </source>
</evidence>